<protein>
    <submittedName>
        <fullName evidence="1">Uncharacterized protein</fullName>
    </submittedName>
</protein>
<sequence>VREIITQEVSLVIKNKLSGKIVCPNFGHLWVPRFRWIHLPNATTVYLIHR</sequence>
<gene>
    <name evidence="1" type="ORF">METZ01_LOCUS312967</name>
</gene>
<dbReference type="EMBL" id="UINC01100220">
    <property type="protein sequence ID" value="SVC60113.1"/>
    <property type="molecule type" value="Genomic_DNA"/>
</dbReference>
<feature type="non-terminal residue" evidence="1">
    <location>
        <position position="1"/>
    </location>
</feature>
<proteinExistence type="predicted"/>
<name>A0A382NFV5_9ZZZZ</name>
<dbReference type="AlphaFoldDB" id="A0A382NFV5"/>
<accession>A0A382NFV5</accession>
<organism evidence="1">
    <name type="scientific">marine metagenome</name>
    <dbReference type="NCBI Taxonomy" id="408172"/>
    <lineage>
        <taxon>unclassified sequences</taxon>
        <taxon>metagenomes</taxon>
        <taxon>ecological metagenomes</taxon>
    </lineage>
</organism>
<evidence type="ECO:0000313" key="1">
    <source>
        <dbReference type="EMBL" id="SVC60113.1"/>
    </source>
</evidence>
<reference evidence="1" key="1">
    <citation type="submission" date="2018-05" db="EMBL/GenBank/DDBJ databases">
        <authorList>
            <person name="Lanie J.A."/>
            <person name="Ng W.-L."/>
            <person name="Kazmierczak K.M."/>
            <person name="Andrzejewski T.M."/>
            <person name="Davidsen T.M."/>
            <person name="Wayne K.J."/>
            <person name="Tettelin H."/>
            <person name="Glass J.I."/>
            <person name="Rusch D."/>
            <person name="Podicherti R."/>
            <person name="Tsui H.-C.T."/>
            <person name="Winkler M.E."/>
        </authorList>
    </citation>
    <scope>NUCLEOTIDE SEQUENCE</scope>
</reference>